<accession>A0ABW9W2W5</accession>
<keyword evidence="1" id="KW-0812">Transmembrane</keyword>
<dbReference type="RefSeq" id="WP_161056151.1">
    <property type="nucleotide sequence ID" value="NZ_WWCT01000015.1"/>
</dbReference>
<dbReference type="EMBL" id="WWCT01000015">
    <property type="protein sequence ID" value="MYN28308.1"/>
    <property type="molecule type" value="Genomic_DNA"/>
</dbReference>
<protein>
    <submittedName>
        <fullName evidence="4">PEP-CTERM sorting domain-containing protein</fullName>
    </submittedName>
</protein>
<name>A0ABW9W2W5_9BURK</name>
<feature type="signal peptide" evidence="2">
    <location>
        <begin position="1"/>
        <end position="23"/>
    </location>
</feature>
<proteinExistence type="predicted"/>
<comment type="caution">
    <text evidence="4">The sequence shown here is derived from an EMBL/GenBank/DDBJ whole genome shotgun (WGS) entry which is preliminary data.</text>
</comment>
<reference evidence="4 5" key="1">
    <citation type="submission" date="2019-12" db="EMBL/GenBank/DDBJ databases">
        <title>Novel species isolated from a subtropical stream in China.</title>
        <authorList>
            <person name="Lu H."/>
        </authorList>
    </citation>
    <scope>NUCLEOTIDE SEQUENCE [LARGE SCALE GENOMIC DNA]</scope>
    <source>
        <strain evidence="4 5">CY42W</strain>
    </source>
</reference>
<organism evidence="4 5">
    <name type="scientific">Duganella levis</name>
    <dbReference type="NCBI Taxonomy" id="2692169"/>
    <lineage>
        <taxon>Bacteria</taxon>
        <taxon>Pseudomonadati</taxon>
        <taxon>Pseudomonadota</taxon>
        <taxon>Betaproteobacteria</taxon>
        <taxon>Burkholderiales</taxon>
        <taxon>Oxalobacteraceae</taxon>
        <taxon>Telluria group</taxon>
        <taxon>Duganella</taxon>
    </lineage>
</organism>
<dbReference type="Proteomes" id="UP000642144">
    <property type="component" value="Unassembled WGS sequence"/>
</dbReference>
<evidence type="ECO:0000259" key="3">
    <source>
        <dbReference type="Pfam" id="PF07589"/>
    </source>
</evidence>
<feature type="domain" description="Ice-binding protein C-terminal" evidence="3">
    <location>
        <begin position="145"/>
        <end position="169"/>
    </location>
</feature>
<dbReference type="Pfam" id="PF07589">
    <property type="entry name" value="PEP-CTERM"/>
    <property type="match status" value="1"/>
</dbReference>
<keyword evidence="5" id="KW-1185">Reference proteome</keyword>
<keyword evidence="1" id="KW-1133">Transmembrane helix</keyword>
<feature type="transmembrane region" description="Helical" evidence="1">
    <location>
        <begin position="149"/>
        <end position="166"/>
    </location>
</feature>
<keyword evidence="2" id="KW-0732">Signal</keyword>
<gene>
    <name evidence="4" type="ORF">GTP69_18005</name>
</gene>
<evidence type="ECO:0000256" key="1">
    <source>
        <dbReference type="SAM" id="Phobius"/>
    </source>
</evidence>
<dbReference type="NCBIfam" id="TIGR02595">
    <property type="entry name" value="PEP_CTERM"/>
    <property type="match status" value="1"/>
</dbReference>
<evidence type="ECO:0000313" key="4">
    <source>
        <dbReference type="EMBL" id="MYN28308.1"/>
    </source>
</evidence>
<evidence type="ECO:0000313" key="5">
    <source>
        <dbReference type="Proteomes" id="UP000642144"/>
    </source>
</evidence>
<keyword evidence="1" id="KW-0472">Membrane</keyword>
<evidence type="ECO:0000256" key="2">
    <source>
        <dbReference type="SAM" id="SignalP"/>
    </source>
</evidence>
<dbReference type="InterPro" id="IPR013424">
    <property type="entry name" value="Ice-binding_C"/>
</dbReference>
<sequence length="173" mass="18180">MHTMLRHFAAVSILLAAATAAHATTYEFSYHFLNGEVVSGKLDGTASGNLVEHISNATFSINGTAVAGLIRSQNSTFSGNAVFSFNGLENNFLLFDRSFQNVLLSGSVNGATVTNVINYSTPGGAYAEGPGVEAYSASRWSLTSAVPEPATYAMLLGGLALLGTVARRRQQAR</sequence>
<feature type="chain" id="PRO_5046206566" evidence="2">
    <location>
        <begin position="24"/>
        <end position="173"/>
    </location>
</feature>